<reference evidence="1" key="1">
    <citation type="journal article" date="2016" name="Insect Biochem. Mol. Biol.">
        <title>Multifaceted biological insights from a draft genome sequence of the tobacco hornworm moth, Manduca sexta.</title>
        <authorList>
            <person name="Kanost M.R."/>
            <person name="Arrese E.L."/>
            <person name="Cao X."/>
            <person name="Chen Y.R."/>
            <person name="Chellapilla S."/>
            <person name="Goldsmith M.R."/>
            <person name="Grosse-Wilde E."/>
            <person name="Heckel D.G."/>
            <person name="Herndon N."/>
            <person name="Jiang H."/>
            <person name="Papanicolaou A."/>
            <person name="Qu J."/>
            <person name="Soulages J.L."/>
            <person name="Vogel H."/>
            <person name="Walters J."/>
            <person name="Waterhouse R.M."/>
            <person name="Ahn S.J."/>
            <person name="Almeida F.C."/>
            <person name="An C."/>
            <person name="Aqrawi P."/>
            <person name="Bretschneider A."/>
            <person name="Bryant W.B."/>
            <person name="Bucks S."/>
            <person name="Chao H."/>
            <person name="Chevignon G."/>
            <person name="Christen J.M."/>
            <person name="Clarke D.F."/>
            <person name="Dittmer N.T."/>
            <person name="Ferguson L.C.F."/>
            <person name="Garavelou S."/>
            <person name="Gordon K.H.J."/>
            <person name="Gunaratna R.T."/>
            <person name="Han Y."/>
            <person name="Hauser F."/>
            <person name="He Y."/>
            <person name="Heidel-Fischer H."/>
            <person name="Hirsh A."/>
            <person name="Hu Y."/>
            <person name="Jiang H."/>
            <person name="Kalra D."/>
            <person name="Klinner C."/>
            <person name="Konig C."/>
            <person name="Kovar C."/>
            <person name="Kroll A.R."/>
            <person name="Kuwar S.S."/>
            <person name="Lee S.L."/>
            <person name="Lehman R."/>
            <person name="Li K."/>
            <person name="Li Z."/>
            <person name="Liang H."/>
            <person name="Lovelace S."/>
            <person name="Lu Z."/>
            <person name="Mansfield J.H."/>
            <person name="McCulloch K.J."/>
            <person name="Mathew T."/>
            <person name="Morton B."/>
            <person name="Muzny D.M."/>
            <person name="Neunemann D."/>
            <person name="Ongeri F."/>
            <person name="Pauchet Y."/>
            <person name="Pu L.L."/>
            <person name="Pyrousis I."/>
            <person name="Rao X.J."/>
            <person name="Redding A."/>
            <person name="Roesel C."/>
            <person name="Sanchez-Gracia A."/>
            <person name="Schaack S."/>
            <person name="Shukla A."/>
            <person name="Tetreau G."/>
            <person name="Wang Y."/>
            <person name="Xiong G.H."/>
            <person name="Traut W."/>
            <person name="Walsh T.K."/>
            <person name="Worley K.C."/>
            <person name="Wu D."/>
            <person name="Wu W."/>
            <person name="Wu Y.Q."/>
            <person name="Zhang X."/>
            <person name="Zou Z."/>
            <person name="Zucker H."/>
            <person name="Briscoe A.D."/>
            <person name="Burmester T."/>
            <person name="Clem R.J."/>
            <person name="Feyereisen R."/>
            <person name="Grimmelikhuijzen C.J.P."/>
            <person name="Hamodrakas S.J."/>
            <person name="Hansson B.S."/>
            <person name="Huguet E."/>
            <person name="Jermiin L.S."/>
            <person name="Lan Q."/>
            <person name="Lehman H.K."/>
            <person name="Lorenzen M."/>
            <person name="Merzendorfer H."/>
            <person name="Michalopoulos I."/>
            <person name="Morton D.B."/>
            <person name="Muthukrishnan S."/>
            <person name="Oakeshott J.G."/>
            <person name="Palmer W."/>
            <person name="Park Y."/>
            <person name="Passarelli A.L."/>
            <person name="Rozas J."/>
            <person name="Schwartz L.M."/>
            <person name="Smith W."/>
            <person name="Southgate A."/>
            <person name="Vilcinskas A."/>
            <person name="Vogt R."/>
            <person name="Wang P."/>
            <person name="Werren J."/>
            <person name="Yu X.Q."/>
            <person name="Zhou J.J."/>
            <person name="Brown S.J."/>
            <person name="Scherer S.E."/>
            <person name="Richards S."/>
            <person name="Blissard G.W."/>
        </authorList>
    </citation>
    <scope>NUCLEOTIDE SEQUENCE</scope>
</reference>
<dbReference type="PANTHER" id="PTHR21052:SF0">
    <property type="entry name" value="ALPHA-KETOGLUTARATE-DEPENDENT DIOXYGENASE ALKB HOMOLOG 7, MITOCHONDRIAL"/>
    <property type="match status" value="1"/>
</dbReference>
<sequence length="253" mass="28655">MRLLTFSFLKNCSFKCLYRGLPKKYSSVQTDVKEPKVIGDPSLVEICPTWKEDEEVELREAFLRDMQVLPEFVSAQEEAALLAELEPRLKRMRYEFDHWDNAIEGYRETEVSSWRAQNEAVLRRVRALAFVRDEPLPHAHVLDLAAAGFIRPHVDAVRFCGAVIAGVCLASSAVMRLQHEARPHLAAHALLQRRALYIMRGVARYSFSHAVLGGASSVWRGQRVARARRVAVICRSKPAPAHAHSPRDEPAHL</sequence>
<comment type="caution">
    <text evidence="1">The sequence shown here is derived from an EMBL/GenBank/DDBJ whole genome shotgun (WGS) entry which is preliminary data.</text>
</comment>
<gene>
    <name evidence="1" type="ORF">O3G_MSEX010935</name>
</gene>
<keyword evidence="2" id="KW-1185">Reference proteome</keyword>
<evidence type="ECO:0000313" key="2">
    <source>
        <dbReference type="Proteomes" id="UP000791440"/>
    </source>
</evidence>
<dbReference type="InterPro" id="IPR032870">
    <property type="entry name" value="ALKBH7-like"/>
</dbReference>
<accession>A0A921ZIF7</accession>
<dbReference type="EMBL" id="JH668588">
    <property type="protein sequence ID" value="KAG6458592.1"/>
    <property type="molecule type" value="Genomic_DNA"/>
</dbReference>
<dbReference type="GO" id="GO:0006631">
    <property type="term" value="P:fatty acid metabolic process"/>
    <property type="evidence" value="ECO:0007669"/>
    <property type="project" value="TreeGrafter"/>
</dbReference>
<dbReference type="AlphaFoldDB" id="A0A921ZIF7"/>
<evidence type="ECO:0008006" key="3">
    <source>
        <dbReference type="Google" id="ProtNLM"/>
    </source>
</evidence>
<dbReference type="Proteomes" id="UP000791440">
    <property type="component" value="Unassembled WGS sequence"/>
</dbReference>
<dbReference type="GO" id="GO:0006974">
    <property type="term" value="P:DNA damage response"/>
    <property type="evidence" value="ECO:0007669"/>
    <property type="project" value="InterPro"/>
</dbReference>
<dbReference type="GO" id="GO:0005759">
    <property type="term" value="C:mitochondrial matrix"/>
    <property type="evidence" value="ECO:0007669"/>
    <property type="project" value="TreeGrafter"/>
</dbReference>
<protein>
    <recommendedName>
        <fullName evidence="3">Alpha-ketoglutarate-dependent dioxygenase alkB homolog 7, mitochondrial</fullName>
    </recommendedName>
</protein>
<evidence type="ECO:0000313" key="1">
    <source>
        <dbReference type="EMBL" id="KAG6458592.1"/>
    </source>
</evidence>
<reference evidence="1" key="2">
    <citation type="submission" date="2020-12" db="EMBL/GenBank/DDBJ databases">
        <authorList>
            <person name="Kanost M."/>
        </authorList>
    </citation>
    <scope>NUCLEOTIDE SEQUENCE</scope>
</reference>
<proteinExistence type="predicted"/>
<organism evidence="1 2">
    <name type="scientific">Manduca sexta</name>
    <name type="common">Tobacco hawkmoth</name>
    <name type="synonym">Tobacco hornworm</name>
    <dbReference type="NCBI Taxonomy" id="7130"/>
    <lineage>
        <taxon>Eukaryota</taxon>
        <taxon>Metazoa</taxon>
        <taxon>Ecdysozoa</taxon>
        <taxon>Arthropoda</taxon>
        <taxon>Hexapoda</taxon>
        <taxon>Insecta</taxon>
        <taxon>Pterygota</taxon>
        <taxon>Neoptera</taxon>
        <taxon>Endopterygota</taxon>
        <taxon>Lepidoptera</taxon>
        <taxon>Glossata</taxon>
        <taxon>Ditrysia</taxon>
        <taxon>Bombycoidea</taxon>
        <taxon>Sphingidae</taxon>
        <taxon>Sphinginae</taxon>
        <taxon>Sphingini</taxon>
        <taxon>Manduca</taxon>
    </lineage>
</organism>
<name>A0A921ZIF7_MANSE</name>
<dbReference type="PANTHER" id="PTHR21052">
    <property type="entry name" value="SPERMATOGENESIS ASSOCIATED 11-RELATED"/>
    <property type="match status" value="1"/>
</dbReference>